<gene>
    <name evidence="2" type="ORF">GSPATT00000612001</name>
</gene>
<evidence type="ECO:0000256" key="1">
    <source>
        <dbReference type="SAM" id="SignalP"/>
    </source>
</evidence>
<dbReference type="EMBL" id="CT868096">
    <property type="protein sequence ID" value="CAK70901.1"/>
    <property type="molecule type" value="Genomic_DNA"/>
</dbReference>
<accession>A0CJD4</accession>
<dbReference type="HOGENOM" id="CLU_229034_0_0_1"/>
<keyword evidence="1" id="KW-0732">Signal</keyword>
<dbReference type="KEGG" id="ptm:GSPATT00000612001"/>
<evidence type="ECO:0000313" key="3">
    <source>
        <dbReference type="Proteomes" id="UP000000600"/>
    </source>
</evidence>
<organism evidence="2 3">
    <name type="scientific">Paramecium tetraurelia</name>
    <dbReference type="NCBI Taxonomy" id="5888"/>
    <lineage>
        <taxon>Eukaryota</taxon>
        <taxon>Sar</taxon>
        <taxon>Alveolata</taxon>
        <taxon>Ciliophora</taxon>
        <taxon>Intramacronucleata</taxon>
        <taxon>Oligohymenophorea</taxon>
        <taxon>Peniculida</taxon>
        <taxon>Parameciidae</taxon>
        <taxon>Paramecium</taxon>
    </lineage>
</organism>
<feature type="signal peptide" evidence="1">
    <location>
        <begin position="1"/>
        <end position="19"/>
    </location>
</feature>
<dbReference type="Proteomes" id="UP000000600">
    <property type="component" value="Unassembled WGS sequence"/>
</dbReference>
<dbReference type="GeneID" id="5024084"/>
<proteinExistence type="predicted"/>
<dbReference type="OMA" id="HEQCISS"/>
<sequence length="2457" mass="276342">MISLKISFLILAFFSASFGLDLCKQYQTYQQCIGGDSDKCMWDTIRHLCYKTNDYLQGCSQLLNKKACLRQIGDVFGELAKCRFTSVCEEIPDLKTEKCFNSLSKSGCLSVQNPEFVCIWKDDECTSLRASQWNQIQDDFESVLYSASACPHVQNYLVMHHTILWNLISYSPDLLTEADNLYKMELGIEVDNSKSYNDPATTSMQNNYQTSDGKFQWYTIRESKSITQSNLQKSDRYREGCIALEIESDSDFTTIFSLTGEVRGVNHVYCKYLNNNPSITDQYVFSKGSCQIYEQKELYDQNKIDAYVLDCHSINYTQCVYFNSLKQKCKLRGKDYEYPCVNIDEYPGQQVADAFTSSQCQDKLNYYIDTSSNQCINTCLAIDNNTACPTSCKDLGEKAISSQIVCGPPSLCDQIGLSKSTCMMLKIECNWNKDLNRCYTLTSNEILIMKCEDAFNLFVCTKVSLSDQLCYWQQDIGKCINILDQPLLITHDIFIDGDSKTLCNINLCKHNAIATEYNQQQRTCSFLKDNFSNDLQQINKYHCIKNISGYCAWDQYLQICNCFSESEVKLKNCLDLVDVNEKLCQKAKLSVPTLTCVYNQDTNSCIEKSSVQVSQIECSGNGLSEDACVQKSVNGEYCQYSAGLCRLISVEQINSIRCTSLQKVNNQVCKMQSIYQVLCIYDIVTHSCFSPTFQNSYAFDQNINRYACQAIQTAYTYFDVKFNQCVQFLQTDSLLLSTLECESNFVSQLACVSITTKGQNCFWDSNLNRCRNYSENFNNCDEYATAPSRVCKALIANMSRQFMKENYCTYTSNTCSILTTTLSDCGESEQMNIHRCGGMTGIDSSNNPVTMCAFINQVCRTLTQSKMDTNILLNTIQCKQANLAACTKVTTPGQFCQVINTTDSSNIIINKKCSTVSLQSDCATLKSMAGTNPNICAFAIDNCLFNSSSGCQAPPDTNQECDTNGLSLKSCIFQTLNRRCAFINYKCQYIPEYQITSTSNCSLLNSFSCRSTHHCNLNADSVCEEIQPNNLPTTLNSLYCSAILEQNFYIKQGSICQKIDDVTQYDLYSCDSDGLNGFGCLNLPTQFCQYFNNKCQFSSDILCQDTPLNCESNNSNNQKCVLKNGSCFSLPNTSYQCDSFEKTNYLFCLQYPQCIYFNSNCQSIMQPYSVNSCSDLSTIQLCTAQNKQHKCSYDSDNNICFDMNSGGSLCPSLDGYHSYQVCYNYKNCTHGYTKSGRGFCYLDSNFSSLTCEKLPEFLCTENLSHLNSNLKCYWDGQCISVDNTITQCSQLITFQLNYNACLGISNNECMYSHSDHKCKFTAEYQGTVCQGTTLKECNKVKQTCYFDGTSCLASGSSLNKYGCTQQSGLWKYNINTCQQLVSTDYQISCSNLSKEACLSDVTKELHCKWSNLKCSHVLEFENKQTTLCDDLNKRACRDIRLSNLQCKWDTTSKSCKPVTLASADCSITSGYDLASLSLCSGQTSKTCSLNQNKNGCAEISNIVELSSCNQYGLNKNSCINLTTIPCVWQVNPSGGGYCENANLYLVTCSDILNSYACQQVKTMNQFCSWNSTTKTCSNVSLTNCSSASHLNGNLGCKAVEAEPCFFNDLTQTCTKLEVTPTTCENYYNKKACELSQSICSWDKNTCVNKVQIECTRFLNKSACLQSNEISCQWLNNSCQDFKQIVDKLFCKDLPSDINSPACYTNAKDPCYYNSQFGKCSPSQGIKDQLADYELISNLIKKQTQEYQSPLLTSVCENLQTKEDCINSRKQDQACIWISSCQTLTSFDSQLCTNTLNVWGCLGIRTPNQYCIWQGKCMIWKSDYQLMTNVNINVCIQNSVNSIYLQNSCVGVSLDTIGCLSQGISKKTCLSIPNQGCYWNSTSNSCSEYQIANQRKCSDFNEVSPFVCQIQTLFACTYDSTTSSCKDSTANSLETGISKLACLRNTEMNTFWNETTCEELTSNINCDQTLQVNSLACQSINDKACIYNIKTNQCTSKFNPYTLKCDTVGLNLLGCTEVLTEPCIFKENKCQLFTDTTSPCMTISQVNAKTCASLQDQNCMYDAINKKCQSPLLSVDLCNVEGINKNICIENNLCQWNSDNLDCKCKTDQEKEYCQIESPKDCANNPNCVYSKNQCIKKQCYHLNKEQCKGTLDDKTCYLNDSNGCSPAKICEDIIDASQPCQSIFINQVPCIQGHEQCISSNNFELFCPYSDCSNSNCFYEFGICRKKVCTDIKADECQQTEGCYLDINKQCQQLQSCSHISQKDFGDQALSICNKLTFNGFKCNWQKFALLDETEICTNQPCELYGPSTTICQGNEMNGYSCVLTSELICRQCEQITERCFCNKQTNVCTFINGRCQSIPCSSFLSKEQCSQASDRCYWSTQIKENNETLEGCVKECVKIIEADECNSRIDECYYESLIGQCKKGKKQIPDLSVDITIEQFFSPILSIVYLIIIIAQ</sequence>
<reference evidence="2 3" key="1">
    <citation type="journal article" date="2006" name="Nature">
        <title>Global trends of whole-genome duplications revealed by the ciliate Paramecium tetraurelia.</title>
        <authorList>
            <consortium name="Genoscope"/>
            <person name="Aury J.-M."/>
            <person name="Jaillon O."/>
            <person name="Duret L."/>
            <person name="Noel B."/>
            <person name="Jubin C."/>
            <person name="Porcel B.M."/>
            <person name="Segurens B."/>
            <person name="Daubin V."/>
            <person name="Anthouard V."/>
            <person name="Aiach N."/>
            <person name="Arnaiz O."/>
            <person name="Billaut A."/>
            <person name="Beisson J."/>
            <person name="Blanc I."/>
            <person name="Bouhouche K."/>
            <person name="Camara F."/>
            <person name="Duharcourt S."/>
            <person name="Guigo R."/>
            <person name="Gogendeau D."/>
            <person name="Katinka M."/>
            <person name="Keller A.-M."/>
            <person name="Kissmehl R."/>
            <person name="Klotz C."/>
            <person name="Koll F."/>
            <person name="Le Moue A."/>
            <person name="Lepere C."/>
            <person name="Malinsky S."/>
            <person name="Nowacki M."/>
            <person name="Nowak J.K."/>
            <person name="Plattner H."/>
            <person name="Poulain J."/>
            <person name="Ruiz F."/>
            <person name="Serrano V."/>
            <person name="Zagulski M."/>
            <person name="Dessen P."/>
            <person name="Betermier M."/>
            <person name="Weissenbach J."/>
            <person name="Scarpelli C."/>
            <person name="Schachter V."/>
            <person name="Sperling L."/>
            <person name="Meyer E."/>
            <person name="Cohen J."/>
            <person name="Wincker P."/>
        </authorList>
    </citation>
    <scope>NUCLEOTIDE SEQUENCE [LARGE SCALE GENOMIC DNA]</scope>
    <source>
        <strain evidence="2 3">Stock d4-2</strain>
    </source>
</reference>
<dbReference type="InParanoid" id="A0CJD4"/>
<feature type="chain" id="PRO_5002623157" evidence="1">
    <location>
        <begin position="20"/>
        <end position="2457"/>
    </location>
</feature>
<keyword evidence="3" id="KW-1185">Reference proteome</keyword>
<dbReference type="OrthoDB" id="285452at2759"/>
<evidence type="ECO:0000313" key="2">
    <source>
        <dbReference type="EMBL" id="CAK70901.1"/>
    </source>
</evidence>
<name>A0CJD4_PARTE</name>
<dbReference type="RefSeq" id="XP_001438298.1">
    <property type="nucleotide sequence ID" value="XM_001438261.1"/>
</dbReference>
<protein>
    <submittedName>
        <fullName evidence="2">Uncharacterized protein</fullName>
    </submittedName>
</protein>